<dbReference type="Proteomes" id="UP000735302">
    <property type="component" value="Unassembled WGS sequence"/>
</dbReference>
<protein>
    <submittedName>
        <fullName evidence="1">Uncharacterized protein</fullName>
    </submittedName>
</protein>
<sequence>MRSSSPFLIRPSLWTQESISTGLLGELHRSDDRRRRKYVGGGKSPALQEMQASREAKWPWTCLLALLQFRAR</sequence>
<reference evidence="1 2" key="1">
    <citation type="journal article" date="2021" name="Elife">
        <title>Chloroplast acquisition without the gene transfer in kleptoplastic sea slugs, Plakobranchus ocellatus.</title>
        <authorList>
            <person name="Maeda T."/>
            <person name="Takahashi S."/>
            <person name="Yoshida T."/>
            <person name="Shimamura S."/>
            <person name="Takaki Y."/>
            <person name="Nagai Y."/>
            <person name="Toyoda A."/>
            <person name="Suzuki Y."/>
            <person name="Arimoto A."/>
            <person name="Ishii H."/>
            <person name="Satoh N."/>
            <person name="Nishiyama T."/>
            <person name="Hasebe M."/>
            <person name="Maruyama T."/>
            <person name="Minagawa J."/>
            <person name="Obokata J."/>
            <person name="Shigenobu S."/>
        </authorList>
    </citation>
    <scope>NUCLEOTIDE SEQUENCE [LARGE SCALE GENOMIC DNA]</scope>
</reference>
<evidence type="ECO:0000313" key="1">
    <source>
        <dbReference type="EMBL" id="GFO14888.1"/>
    </source>
</evidence>
<dbReference type="EMBL" id="BLXT01004581">
    <property type="protein sequence ID" value="GFO14888.1"/>
    <property type="molecule type" value="Genomic_DNA"/>
</dbReference>
<keyword evidence="2" id="KW-1185">Reference proteome</keyword>
<comment type="caution">
    <text evidence="1">The sequence shown here is derived from an EMBL/GenBank/DDBJ whole genome shotgun (WGS) entry which is preliminary data.</text>
</comment>
<dbReference type="AlphaFoldDB" id="A0AAV4B5K5"/>
<name>A0AAV4B5K5_9GAST</name>
<gene>
    <name evidence="1" type="ORF">PoB_004139300</name>
</gene>
<organism evidence="1 2">
    <name type="scientific">Plakobranchus ocellatus</name>
    <dbReference type="NCBI Taxonomy" id="259542"/>
    <lineage>
        <taxon>Eukaryota</taxon>
        <taxon>Metazoa</taxon>
        <taxon>Spiralia</taxon>
        <taxon>Lophotrochozoa</taxon>
        <taxon>Mollusca</taxon>
        <taxon>Gastropoda</taxon>
        <taxon>Heterobranchia</taxon>
        <taxon>Euthyneura</taxon>
        <taxon>Panpulmonata</taxon>
        <taxon>Sacoglossa</taxon>
        <taxon>Placobranchoidea</taxon>
        <taxon>Plakobranchidae</taxon>
        <taxon>Plakobranchus</taxon>
    </lineage>
</organism>
<accession>A0AAV4B5K5</accession>
<proteinExistence type="predicted"/>
<evidence type="ECO:0000313" key="2">
    <source>
        <dbReference type="Proteomes" id="UP000735302"/>
    </source>
</evidence>